<proteinExistence type="predicted"/>
<evidence type="ECO:0000256" key="1">
    <source>
        <dbReference type="SAM" id="MobiDB-lite"/>
    </source>
</evidence>
<dbReference type="AlphaFoldDB" id="A0A7J6S294"/>
<gene>
    <name evidence="2" type="ORF">FOZ62_030207</name>
</gene>
<feature type="non-terminal residue" evidence="2">
    <location>
        <position position="250"/>
    </location>
</feature>
<organism evidence="2 3">
    <name type="scientific">Perkinsus olseni</name>
    <name type="common">Perkinsus atlanticus</name>
    <dbReference type="NCBI Taxonomy" id="32597"/>
    <lineage>
        <taxon>Eukaryota</taxon>
        <taxon>Sar</taxon>
        <taxon>Alveolata</taxon>
        <taxon>Perkinsozoa</taxon>
        <taxon>Perkinsea</taxon>
        <taxon>Perkinsida</taxon>
        <taxon>Perkinsidae</taxon>
        <taxon>Perkinsus</taxon>
    </lineage>
</organism>
<feature type="compositionally biased region" description="Low complexity" evidence="1">
    <location>
        <begin position="188"/>
        <end position="201"/>
    </location>
</feature>
<evidence type="ECO:0000313" key="2">
    <source>
        <dbReference type="EMBL" id="KAF4727047.1"/>
    </source>
</evidence>
<sequence length="250" mass="26836">MPHPESSARSGAAVRRVGIGTQPLKRHHRRLAFFFAVKIVAPSIAAPGSLAIGETLTPPEDIREKLVERRRRASLCTRSSHCIGLLKTFRAFLRSARGQEDGLDYLARPNSASGVERLIFLDGSFAAIECLSSVPQRDSVPVCPIIEESAEATQVALTPGDKVPKGGEGSISTDEPLSGSDDSDHGSHTSPTSSLSSSETDLDTSLHAFSDTSLSSLPKPVSPTLFILDPEAIFNNCFYFNMDRCGVLDI</sequence>
<evidence type="ECO:0000313" key="3">
    <source>
        <dbReference type="Proteomes" id="UP000574390"/>
    </source>
</evidence>
<accession>A0A7J6S294</accession>
<protein>
    <submittedName>
        <fullName evidence="2">Uncharacterized protein</fullName>
    </submittedName>
</protein>
<dbReference type="EMBL" id="JABANM010017870">
    <property type="protein sequence ID" value="KAF4727047.1"/>
    <property type="molecule type" value="Genomic_DNA"/>
</dbReference>
<comment type="caution">
    <text evidence="2">The sequence shown here is derived from an EMBL/GenBank/DDBJ whole genome shotgun (WGS) entry which is preliminary data.</text>
</comment>
<dbReference type="Proteomes" id="UP000574390">
    <property type="component" value="Unassembled WGS sequence"/>
</dbReference>
<feature type="region of interest" description="Disordered" evidence="1">
    <location>
        <begin position="154"/>
        <end position="201"/>
    </location>
</feature>
<reference evidence="2 3" key="1">
    <citation type="submission" date="2020-04" db="EMBL/GenBank/DDBJ databases">
        <title>Perkinsus olseni comparative genomics.</title>
        <authorList>
            <person name="Bogema D.R."/>
        </authorList>
    </citation>
    <scope>NUCLEOTIDE SEQUENCE [LARGE SCALE GENOMIC DNA]</scope>
    <source>
        <strain evidence="2">ATCC PRA-205</strain>
    </source>
</reference>
<name>A0A7J6S294_PEROL</name>